<reference evidence="15 16" key="1">
    <citation type="submission" date="2017-03" db="EMBL/GenBank/DDBJ databases">
        <authorList>
            <person name="Afonso C.L."/>
            <person name="Miller P.J."/>
            <person name="Scott M.A."/>
            <person name="Spackman E."/>
            <person name="Goraichik I."/>
            <person name="Dimitrov K.M."/>
            <person name="Suarez D.L."/>
            <person name="Swayne D.E."/>
        </authorList>
    </citation>
    <scope>NUCLEOTIDE SEQUENCE [LARGE SCALE GENOMIC DNA]</scope>
    <source>
        <strain evidence="15">Genome sequencing of Nitrospira japonica strain NJ11</strain>
    </source>
</reference>
<evidence type="ECO:0000256" key="12">
    <source>
        <dbReference type="ARBA" id="ARBA00023136"/>
    </source>
</evidence>
<evidence type="ECO:0000313" key="16">
    <source>
        <dbReference type="Proteomes" id="UP000192042"/>
    </source>
</evidence>
<dbReference type="Pfam" id="PF02163">
    <property type="entry name" value="Peptidase_M50"/>
    <property type="match status" value="1"/>
</dbReference>
<keyword evidence="12 13" id="KW-0472">Membrane</keyword>
<evidence type="ECO:0000256" key="5">
    <source>
        <dbReference type="ARBA" id="ARBA00022670"/>
    </source>
</evidence>
<feature type="transmembrane region" description="Helical" evidence="13">
    <location>
        <begin position="58"/>
        <end position="78"/>
    </location>
</feature>
<evidence type="ECO:0000313" key="15">
    <source>
        <dbReference type="EMBL" id="SLM46362.1"/>
    </source>
</evidence>
<evidence type="ECO:0000256" key="10">
    <source>
        <dbReference type="ARBA" id="ARBA00022989"/>
    </source>
</evidence>
<dbReference type="PANTHER" id="PTHR35864:SF1">
    <property type="entry name" value="ZINC METALLOPROTEASE YWHC-RELATED"/>
    <property type="match status" value="1"/>
</dbReference>
<evidence type="ECO:0000256" key="9">
    <source>
        <dbReference type="ARBA" id="ARBA00022833"/>
    </source>
</evidence>
<dbReference type="RefSeq" id="WP_080885063.1">
    <property type="nucleotide sequence ID" value="NZ_LT828648.1"/>
</dbReference>
<keyword evidence="9" id="KW-0862">Zinc</keyword>
<dbReference type="GO" id="GO:0008237">
    <property type="term" value="F:metallopeptidase activity"/>
    <property type="evidence" value="ECO:0007669"/>
    <property type="project" value="UniProtKB-KW"/>
</dbReference>
<dbReference type="InterPro" id="IPR044537">
    <property type="entry name" value="Rip2-like"/>
</dbReference>
<dbReference type="STRING" id="1325564.NSJP_0190"/>
<dbReference type="OrthoDB" id="9800627at2"/>
<keyword evidence="10 13" id="KW-1133">Transmembrane helix</keyword>
<dbReference type="InterPro" id="IPR008915">
    <property type="entry name" value="Peptidase_M50"/>
</dbReference>
<dbReference type="EMBL" id="LT828648">
    <property type="protein sequence ID" value="SLM46362.1"/>
    <property type="molecule type" value="Genomic_DNA"/>
</dbReference>
<evidence type="ECO:0000256" key="4">
    <source>
        <dbReference type="ARBA" id="ARBA00022475"/>
    </source>
</evidence>
<feature type="transmembrane region" description="Helical" evidence="13">
    <location>
        <begin position="7"/>
        <end position="25"/>
    </location>
</feature>
<feature type="domain" description="Peptidase M50" evidence="14">
    <location>
        <begin position="17"/>
        <end position="188"/>
    </location>
</feature>
<dbReference type="AlphaFoldDB" id="A0A1W1I063"/>
<evidence type="ECO:0000256" key="13">
    <source>
        <dbReference type="SAM" id="Phobius"/>
    </source>
</evidence>
<keyword evidence="4" id="KW-1003">Cell membrane</keyword>
<keyword evidence="5" id="KW-0645">Protease</keyword>
<dbReference type="KEGG" id="nja:NSJP_0190"/>
<evidence type="ECO:0000259" key="14">
    <source>
        <dbReference type="Pfam" id="PF02163"/>
    </source>
</evidence>
<dbReference type="GO" id="GO:0005886">
    <property type="term" value="C:plasma membrane"/>
    <property type="evidence" value="ECO:0007669"/>
    <property type="project" value="UniProtKB-SubCell"/>
</dbReference>
<protein>
    <submittedName>
        <fullName evidence="15">Putative peptidase M50</fullName>
    </submittedName>
</protein>
<keyword evidence="8" id="KW-0378">Hydrolase</keyword>
<evidence type="ECO:0000256" key="3">
    <source>
        <dbReference type="ARBA" id="ARBA00007931"/>
    </source>
</evidence>
<organism evidence="15 16">
    <name type="scientific">Nitrospira japonica</name>
    <dbReference type="NCBI Taxonomy" id="1325564"/>
    <lineage>
        <taxon>Bacteria</taxon>
        <taxon>Pseudomonadati</taxon>
        <taxon>Nitrospirota</taxon>
        <taxon>Nitrospiria</taxon>
        <taxon>Nitrospirales</taxon>
        <taxon>Nitrospiraceae</taxon>
        <taxon>Nitrospira</taxon>
    </lineage>
</organism>
<dbReference type="GO" id="GO:0006508">
    <property type="term" value="P:proteolysis"/>
    <property type="evidence" value="ECO:0007669"/>
    <property type="project" value="UniProtKB-KW"/>
</dbReference>
<keyword evidence="6 13" id="KW-0812">Transmembrane</keyword>
<gene>
    <name evidence="15" type="ORF">NSJP_0190</name>
</gene>
<accession>A0A1W1I063</accession>
<evidence type="ECO:0000256" key="2">
    <source>
        <dbReference type="ARBA" id="ARBA00004651"/>
    </source>
</evidence>
<feature type="transmembrane region" description="Helical" evidence="13">
    <location>
        <begin position="98"/>
        <end position="124"/>
    </location>
</feature>
<name>A0A1W1I063_9BACT</name>
<comment type="cofactor">
    <cofactor evidence="1">
        <name>Zn(2+)</name>
        <dbReference type="ChEBI" id="CHEBI:29105"/>
    </cofactor>
</comment>
<evidence type="ECO:0000256" key="11">
    <source>
        <dbReference type="ARBA" id="ARBA00023049"/>
    </source>
</evidence>
<dbReference type="CDD" id="cd06158">
    <property type="entry name" value="S2P-M50_like_1"/>
    <property type="match status" value="1"/>
</dbReference>
<feature type="transmembrane region" description="Helical" evidence="13">
    <location>
        <begin position="144"/>
        <end position="171"/>
    </location>
</feature>
<evidence type="ECO:0000256" key="6">
    <source>
        <dbReference type="ARBA" id="ARBA00022692"/>
    </source>
</evidence>
<sequence>MNGIGHILYQISYMGLPLLFAMVLHEYAHGWMADKCGDPTAKLQGRLTLNPLAHIDPFGTILMPLLCLMLPGGFLLGWAKPVPIDPRNMSRPRRDMALVAAAGPGMNLALAVVSALALTAILTLDPGLSIRGESRGADAPDAGAGSMFLLPIAVMAFYSVLINVFLGLFNLIPIPPLDGGRILVSLLPPQPAMALARLEPYGMLILVGLLVFDKELRVIHTISSVFATGLSGTLLSTALGLSTGGSAQ</sequence>
<keyword evidence="16" id="KW-1185">Reference proteome</keyword>
<comment type="similarity">
    <text evidence="3">Belongs to the peptidase M50B family.</text>
</comment>
<evidence type="ECO:0000256" key="7">
    <source>
        <dbReference type="ARBA" id="ARBA00022723"/>
    </source>
</evidence>
<dbReference type="InterPro" id="IPR052348">
    <property type="entry name" value="Metallopeptidase_M50B"/>
</dbReference>
<comment type="subcellular location">
    <subcellularLocation>
        <location evidence="2">Cell membrane</location>
        <topology evidence="2">Multi-pass membrane protein</topology>
    </subcellularLocation>
</comment>
<keyword evidence="7" id="KW-0479">Metal-binding</keyword>
<evidence type="ECO:0000256" key="1">
    <source>
        <dbReference type="ARBA" id="ARBA00001947"/>
    </source>
</evidence>
<dbReference type="PANTHER" id="PTHR35864">
    <property type="entry name" value="ZINC METALLOPROTEASE MJ0611-RELATED"/>
    <property type="match status" value="1"/>
</dbReference>
<dbReference type="GO" id="GO:0046872">
    <property type="term" value="F:metal ion binding"/>
    <property type="evidence" value="ECO:0007669"/>
    <property type="project" value="UniProtKB-KW"/>
</dbReference>
<dbReference type="Proteomes" id="UP000192042">
    <property type="component" value="Chromosome I"/>
</dbReference>
<evidence type="ECO:0000256" key="8">
    <source>
        <dbReference type="ARBA" id="ARBA00022801"/>
    </source>
</evidence>
<keyword evidence="11" id="KW-0482">Metalloprotease</keyword>
<proteinExistence type="inferred from homology"/>